<comment type="caution">
    <text evidence="1">The sequence shown here is derived from an EMBL/GenBank/DDBJ whole genome shotgun (WGS) entry which is preliminary data.</text>
</comment>
<dbReference type="RefSeq" id="WP_168928615.1">
    <property type="nucleotide sequence ID" value="NZ_CP054425.1"/>
</dbReference>
<dbReference type="Proteomes" id="UP000551316">
    <property type="component" value="Unassembled WGS sequence"/>
</dbReference>
<protein>
    <submittedName>
        <fullName evidence="1">Uncharacterized protein</fullName>
    </submittedName>
</protein>
<organism evidence="1 2">
    <name type="scientific">Bifidobacterium longum subsp. infantis</name>
    <dbReference type="NCBI Taxonomy" id="1682"/>
    <lineage>
        <taxon>Bacteria</taxon>
        <taxon>Bacillati</taxon>
        <taxon>Actinomycetota</taxon>
        <taxon>Actinomycetes</taxon>
        <taxon>Bifidobacteriales</taxon>
        <taxon>Bifidobacteriaceae</taxon>
        <taxon>Bifidobacterium</taxon>
    </lineage>
</organism>
<proteinExistence type="predicted"/>
<evidence type="ECO:0000313" key="1">
    <source>
        <dbReference type="EMBL" id="NQX50732.1"/>
    </source>
</evidence>
<gene>
    <name evidence="1" type="ORF">HNS28_04495</name>
</gene>
<dbReference type="AlphaFoldDB" id="A0A7D4XWH8"/>
<name>A0A7D4XWH8_BIFLI</name>
<sequence length="56" mass="6077">MVEPIDLTQQALNALASSGLGNDSPAEAFVIGYQAGWKQAIDLCIEIETRLNKEEN</sequence>
<accession>A0A7D4XWH8</accession>
<reference evidence="1 2" key="1">
    <citation type="submission" date="2020-05" db="EMBL/GenBank/DDBJ databases">
        <title>Draft Genome Sequence of Bifidobacterium longum subsp. Infantis BI-G201, a Commercialization Strain.</title>
        <authorList>
            <person name="Song J."/>
            <person name="Xu Y."/>
            <person name="Han D."/>
            <person name="Teng Q."/>
            <person name="Jiang D."/>
            <person name="Liu Q."/>
        </authorList>
    </citation>
    <scope>NUCLEOTIDE SEQUENCE [LARGE SCALE GENOMIC DNA]</scope>
    <source>
        <strain evidence="1 2">BI-G201</strain>
    </source>
</reference>
<dbReference type="EMBL" id="JABNND010000007">
    <property type="protein sequence ID" value="NQX50732.1"/>
    <property type="molecule type" value="Genomic_DNA"/>
</dbReference>
<evidence type="ECO:0000313" key="2">
    <source>
        <dbReference type="Proteomes" id="UP000551316"/>
    </source>
</evidence>